<keyword evidence="3" id="KW-1185">Reference proteome</keyword>
<dbReference type="Pfam" id="PF19054">
    <property type="entry name" value="DUF5753"/>
    <property type="match status" value="1"/>
</dbReference>
<dbReference type="InterPro" id="IPR043917">
    <property type="entry name" value="DUF5753"/>
</dbReference>
<dbReference type="InterPro" id="IPR001387">
    <property type="entry name" value="Cro/C1-type_HTH"/>
</dbReference>
<dbReference type="EMBL" id="BAAATZ010000009">
    <property type="protein sequence ID" value="GAA2725818.1"/>
    <property type="molecule type" value="Genomic_DNA"/>
</dbReference>
<evidence type="ECO:0000259" key="1">
    <source>
        <dbReference type="SMART" id="SM00530"/>
    </source>
</evidence>
<evidence type="ECO:0000313" key="3">
    <source>
        <dbReference type="Proteomes" id="UP001501842"/>
    </source>
</evidence>
<feature type="domain" description="HTH cro/C1-type" evidence="1">
    <location>
        <begin position="20"/>
        <end position="77"/>
    </location>
</feature>
<reference evidence="2 3" key="1">
    <citation type="journal article" date="2019" name="Int. J. Syst. Evol. Microbiol.">
        <title>The Global Catalogue of Microorganisms (GCM) 10K type strain sequencing project: providing services to taxonomists for standard genome sequencing and annotation.</title>
        <authorList>
            <consortium name="The Broad Institute Genomics Platform"/>
            <consortium name="The Broad Institute Genome Sequencing Center for Infectious Disease"/>
            <person name="Wu L."/>
            <person name="Ma J."/>
        </authorList>
    </citation>
    <scope>NUCLEOTIDE SEQUENCE [LARGE SCALE GENOMIC DNA]</scope>
    <source>
        <strain evidence="2 3">JCM 8201</strain>
    </source>
</reference>
<dbReference type="RefSeq" id="WP_344450662.1">
    <property type="nucleotide sequence ID" value="NZ_BAAATZ010000009.1"/>
</dbReference>
<dbReference type="SUPFAM" id="SSF47413">
    <property type="entry name" value="lambda repressor-like DNA-binding domains"/>
    <property type="match status" value="1"/>
</dbReference>
<evidence type="ECO:0000313" key="2">
    <source>
        <dbReference type="EMBL" id="GAA2725818.1"/>
    </source>
</evidence>
<protein>
    <submittedName>
        <fullName evidence="2">Helix-turn-helix transcriptional regulator</fullName>
    </submittedName>
</protein>
<dbReference type="Gene3D" id="1.10.260.40">
    <property type="entry name" value="lambda repressor-like DNA-binding domains"/>
    <property type="match status" value="1"/>
</dbReference>
<dbReference type="CDD" id="cd00093">
    <property type="entry name" value="HTH_XRE"/>
    <property type="match status" value="1"/>
</dbReference>
<sequence length="269" mass="30269">MSVAESLDPRSSIHTWISVYLREQRLKRGLSYAQTALIMKCGRSTVSNIEAARLKLTMDQAVRLDRAWDLGQQLQIMLHFARTSHDPEWWRSYTEYEAQAEIIKLFKCTAVPGLLQTRDYAHALLVAGRAHDPGAAAEKRVARQAILHEEQPPDVFVLLAESVFDCHVGGAETMRKQLTHLLEMDRLLHVTIRLVPRGTEAHVGLDGSFNIVSTPTGTIGYVEAVNGGRLMTDPGEVRDLGIRYDRISALAFPRSTTLEFLQRTMESFQ</sequence>
<dbReference type="Pfam" id="PF13560">
    <property type="entry name" value="HTH_31"/>
    <property type="match status" value="1"/>
</dbReference>
<name>A0ABN3U7L9_9ACTN</name>
<comment type="caution">
    <text evidence="2">The sequence shown here is derived from an EMBL/GenBank/DDBJ whole genome shotgun (WGS) entry which is preliminary data.</text>
</comment>
<proteinExistence type="predicted"/>
<dbReference type="SMART" id="SM00530">
    <property type="entry name" value="HTH_XRE"/>
    <property type="match status" value="1"/>
</dbReference>
<accession>A0ABN3U7L9</accession>
<organism evidence="2 3">
    <name type="scientific">Actinocorallia aurantiaca</name>
    <dbReference type="NCBI Taxonomy" id="46204"/>
    <lineage>
        <taxon>Bacteria</taxon>
        <taxon>Bacillati</taxon>
        <taxon>Actinomycetota</taxon>
        <taxon>Actinomycetes</taxon>
        <taxon>Streptosporangiales</taxon>
        <taxon>Thermomonosporaceae</taxon>
        <taxon>Actinocorallia</taxon>
    </lineage>
</organism>
<dbReference type="InterPro" id="IPR010982">
    <property type="entry name" value="Lambda_DNA-bd_dom_sf"/>
</dbReference>
<dbReference type="Proteomes" id="UP001501842">
    <property type="component" value="Unassembled WGS sequence"/>
</dbReference>
<gene>
    <name evidence="2" type="ORF">GCM10010439_26750</name>
</gene>